<sequence>MDLNPINKPKRKRTVNKAEWTKEKRKRLRIAGKEYVNAKGQLVPEKQPGPDCKCRRKCYEKISKATRMKLFKGYYSLQSHDEQNAYLFGLIRKVPIARKRAEGSTRRTCTFNYYIRVGGQETQVCVKALANIHGVGKSKIHILCEKLGQSVLFPRDERGRHSKMPKKVSDETIELVQNHIYSIIRTDKVKNFLKDEKANNGPDVNITQMHKDFLDIYDPEYREELANYENRTFQQSNYEYQEQEFRHELCYNENKDQMIQQQQQQQQQQPLQQQQQNTIANPNPTNTIATMSAVPGVPKKKRKTMKDGRPEPLIRQWFYSKIFHDIYTTKEALALRKKIMSWKCSDGFLFQKAPRKQRKPKKVDAEVDQQQNRLQRLTKATNTNTPVQITPTPPLIPIKKKVQEVQIQNVPLKKKSVQVGSDTLQYVFQAPQGQDTYSLYPMTILQDLAQIDTTQAVNLTHAQPIQQAQIRTIAPTHFQATLAQPHCTTNGMTISTGNLQALGVNINLAQAGTQYTTNHGIVSYKFE</sequence>
<dbReference type="EMBL" id="JARGDH010000003">
    <property type="protein sequence ID" value="KAL0272786.1"/>
    <property type="molecule type" value="Genomic_DNA"/>
</dbReference>
<feature type="compositionally biased region" description="Low complexity" evidence="1">
    <location>
        <begin position="260"/>
        <end position="290"/>
    </location>
</feature>
<dbReference type="PANTHER" id="PTHR10773:SF19">
    <property type="match status" value="1"/>
</dbReference>
<feature type="region of interest" description="Disordered" evidence="1">
    <location>
        <begin position="1"/>
        <end position="22"/>
    </location>
</feature>
<name>A0AAW2HTI2_9NEOP</name>
<gene>
    <name evidence="2" type="ORF">PYX00_005630</name>
</gene>
<evidence type="ECO:0000256" key="1">
    <source>
        <dbReference type="SAM" id="MobiDB-lite"/>
    </source>
</evidence>
<evidence type="ECO:0000313" key="2">
    <source>
        <dbReference type="EMBL" id="KAL0272786.1"/>
    </source>
</evidence>
<proteinExistence type="predicted"/>
<dbReference type="AlphaFoldDB" id="A0AAW2HTI2"/>
<feature type="region of interest" description="Disordered" evidence="1">
    <location>
        <begin position="256"/>
        <end position="291"/>
    </location>
</feature>
<organism evidence="2">
    <name type="scientific">Menopon gallinae</name>
    <name type="common">poultry shaft louse</name>
    <dbReference type="NCBI Taxonomy" id="328185"/>
    <lineage>
        <taxon>Eukaryota</taxon>
        <taxon>Metazoa</taxon>
        <taxon>Ecdysozoa</taxon>
        <taxon>Arthropoda</taxon>
        <taxon>Hexapoda</taxon>
        <taxon>Insecta</taxon>
        <taxon>Pterygota</taxon>
        <taxon>Neoptera</taxon>
        <taxon>Paraneoptera</taxon>
        <taxon>Psocodea</taxon>
        <taxon>Troctomorpha</taxon>
        <taxon>Phthiraptera</taxon>
        <taxon>Amblycera</taxon>
        <taxon>Menoponidae</taxon>
        <taxon>Menopon</taxon>
    </lineage>
</organism>
<protein>
    <submittedName>
        <fullName evidence="2">Uncharacterized protein</fullName>
    </submittedName>
</protein>
<reference evidence="2" key="1">
    <citation type="journal article" date="2024" name="Gigascience">
        <title>Chromosome-level genome of the poultry shaft louse Menopon gallinae provides insight into the host-switching and adaptive evolution of parasitic lice.</title>
        <authorList>
            <person name="Xu Y."/>
            <person name="Ma L."/>
            <person name="Liu S."/>
            <person name="Liang Y."/>
            <person name="Liu Q."/>
            <person name="He Z."/>
            <person name="Tian L."/>
            <person name="Duan Y."/>
            <person name="Cai W."/>
            <person name="Li H."/>
            <person name="Song F."/>
        </authorList>
    </citation>
    <scope>NUCLEOTIDE SEQUENCE</scope>
    <source>
        <strain evidence="2">Cailab_2023a</strain>
    </source>
</reference>
<accession>A0AAW2HTI2</accession>
<dbReference type="PANTHER" id="PTHR10773">
    <property type="entry name" value="DNA-DIRECTED RNA POLYMERASES I, II, AND III SUBUNIT RPABC2"/>
    <property type="match status" value="1"/>
</dbReference>
<comment type="caution">
    <text evidence="2">The sequence shown here is derived from an EMBL/GenBank/DDBJ whole genome shotgun (WGS) entry which is preliminary data.</text>
</comment>